<dbReference type="GO" id="GO:0042277">
    <property type="term" value="F:peptide binding"/>
    <property type="evidence" value="ECO:0007669"/>
    <property type="project" value="TreeGrafter"/>
</dbReference>
<feature type="domain" description="ERAP1-like C-terminal" evidence="2">
    <location>
        <begin position="4"/>
        <end position="165"/>
    </location>
</feature>
<comment type="similarity">
    <text evidence="1">Belongs to the peptidase M1 family.</text>
</comment>
<evidence type="ECO:0000259" key="2">
    <source>
        <dbReference type="Pfam" id="PF11838"/>
    </source>
</evidence>
<dbReference type="InterPro" id="IPR024571">
    <property type="entry name" value="ERAP1-like_C_dom"/>
</dbReference>
<dbReference type="GO" id="GO:0005737">
    <property type="term" value="C:cytoplasm"/>
    <property type="evidence" value="ECO:0007669"/>
    <property type="project" value="TreeGrafter"/>
</dbReference>
<dbReference type="GO" id="GO:0016020">
    <property type="term" value="C:membrane"/>
    <property type="evidence" value="ECO:0007669"/>
    <property type="project" value="TreeGrafter"/>
</dbReference>
<dbReference type="GO" id="GO:0006508">
    <property type="term" value="P:proteolysis"/>
    <property type="evidence" value="ECO:0007669"/>
    <property type="project" value="TreeGrafter"/>
</dbReference>
<dbReference type="Gene3D" id="1.25.50.20">
    <property type="match status" value="1"/>
</dbReference>
<dbReference type="Proteomes" id="UP000828390">
    <property type="component" value="Unassembled WGS sequence"/>
</dbReference>
<dbReference type="AlphaFoldDB" id="A0A9D4H4U7"/>
<evidence type="ECO:0000313" key="3">
    <source>
        <dbReference type="EMBL" id="KAH3827009.1"/>
    </source>
</evidence>
<proteinExistence type="inferred from homology"/>
<gene>
    <name evidence="3" type="ORF">DPMN_128937</name>
</gene>
<dbReference type="GO" id="GO:0070006">
    <property type="term" value="F:metalloaminopeptidase activity"/>
    <property type="evidence" value="ECO:0007669"/>
    <property type="project" value="TreeGrafter"/>
</dbReference>
<name>A0A9D4H4U7_DREPO</name>
<evidence type="ECO:0000313" key="4">
    <source>
        <dbReference type="Proteomes" id="UP000828390"/>
    </source>
</evidence>
<evidence type="ECO:0000256" key="1">
    <source>
        <dbReference type="ARBA" id="ARBA00010136"/>
    </source>
</evidence>
<keyword evidence="4" id="KW-1185">Reference proteome</keyword>
<dbReference type="GO" id="GO:0008270">
    <property type="term" value="F:zinc ion binding"/>
    <property type="evidence" value="ECO:0007669"/>
    <property type="project" value="TreeGrafter"/>
</dbReference>
<dbReference type="GO" id="GO:0043171">
    <property type="term" value="P:peptide catabolic process"/>
    <property type="evidence" value="ECO:0007669"/>
    <property type="project" value="TreeGrafter"/>
</dbReference>
<protein>
    <recommendedName>
        <fullName evidence="2">ERAP1-like C-terminal domain-containing protein</fullName>
    </recommendedName>
</protein>
<sequence length="174" mass="19914">MLARHPLNGSFRKFVRNKTADTFKELTMNNTGATQLESYLRSTITDFACKYGIQECIDEAKRLFRQWRDNPDHNPVDPDIKSTVYCTALAEGTLDDWEFALTRYRIENLASEKSLLLAALACSRESWVLSRYLLKAIDQSNLADIRRQDAVSVILYISNTEHHRQFAGLGHVQG</sequence>
<dbReference type="PANTHER" id="PTHR11533:SF294">
    <property type="entry name" value="THYROTROPIN-RELEASING HORMONE-DEGRADING ECTOENZYME"/>
    <property type="match status" value="1"/>
</dbReference>
<reference evidence="3" key="1">
    <citation type="journal article" date="2019" name="bioRxiv">
        <title>The Genome of the Zebra Mussel, Dreissena polymorpha: A Resource for Invasive Species Research.</title>
        <authorList>
            <person name="McCartney M.A."/>
            <person name="Auch B."/>
            <person name="Kono T."/>
            <person name="Mallez S."/>
            <person name="Zhang Y."/>
            <person name="Obille A."/>
            <person name="Becker A."/>
            <person name="Abrahante J.E."/>
            <person name="Garbe J."/>
            <person name="Badalamenti J.P."/>
            <person name="Herman A."/>
            <person name="Mangelson H."/>
            <person name="Liachko I."/>
            <person name="Sullivan S."/>
            <person name="Sone E.D."/>
            <person name="Koren S."/>
            <person name="Silverstein K.A.T."/>
            <person name="Beckman K.B."/>
            <person name="Gohl D.M."/>
        </authorList>
    </citation>
    <scope>NUCLEOTIDE SEQUENCE</scope>
    <source>
        <strain evidence="3">Duluth1</strain>
        <tissue evidence="3">Whole animal</tissue>
    </source>
</reference>
<dbReference type="Pfam" id="PF11838">
    <property type="entry name" value="ERAP1_C"/>
    <property type="match status" value="1"/>
</dbReference>
<dbReference type="EMBL" id="JAIWYP010000005">
    <property type="protein sequence ID" value="KAH3827009.1"/>
    <property type="molecule type" value="Genomic_DNA"/>
</dbReference>
<comment type="caution">
    <text evidence="3">The sequence shown here is derived from an EMBL/GenBank/DDBJ whole genome shotgun (WGS) entry which is preliminary data.</text>
</comment>
<dbReference type="GO" id="GO:0005615">
    <property type="term" value="C:extracellular space"/>
    <property type="evidence" value="ECO:0007669"/>
    <property type="project" value="TreeGrafter"/>
</dbReference>
<reference evidence="3" key="2">
    <citation type="submission" date="2020-11" db="EMBL/GenBank/DDBJ databases">
        <authorList>
            <person name="McCartney M.A."/>
            <person name="Auch B."/>
            <person name="Kono T."/>
            <person name="Mallez S."/>
            <person name="Becker A."/>
            <person name="Gohl D.M."/>
            <person name="Silverstein K.A.T."/>
            <person name="Koren S."/>
            <person name="Bechman K.B."/>
            <person name="Herman A."/>
            <person name="Abrahante J.E."/>
            <person name="Garbe J."/>
        </authorList>
    </citation>
    <scope>NUCLEOTIDE SEQUENCE</scope>
    <source>
        <strain evidence="3">Duluth1</strain>
        <tissue evidence="3">Whole animal</tissue>
    </source>
</reference>
<dbReference type="PANTHER" id="PTHR11533">
    <property type="entry name" value="PROTEASE M1 ZINC METALLOPROTEASE"/>
    <property type="match status" value="1"/>
</dbReference>
<accession>A0A9D4H4U7</accession>
<dbReference type="InterPro" id="IPR050344">
    <property type="entry name" value="Peptidase_M1_aminopeptidases"/>
</dbReference>
<organism evidence="3 4">
    <name type="scientific">Dreissena polymorpha</name>
    <name type="common">Zebra mussel</name>
    <name type="synonym">Mytilus polymorpha</name>
    <dbReference type="NCBI Taxonomy" id="45954"/>
    <lineage>
        <taxon>Eukaryota</taxon>
        <taxon>Metazoa</taxon>
        <taxon>Spiralia</taxon>
        <taxon>Lophotrochozoa</taxon>
        <taxon>Mollusca</taxon>
        <taxon>Bivalvia</taxon>
        <taxon>Autobranchia</taxon>
        <taxon>Heteroconchia</taxon>
        <taxon>Euheterodonta</taxon>
        <taxon>Imparidentia</taxon>
        <taxon>Neoheterodontei</taxon>
        <taxon>Myida</taxon>
        <taxon>Dreissenoidea</taxon>
        <taxon>Dreissenidae</taxon>
        <taxon>Dreissena</taxon>
    </lineage>
</organism>